<feature type="compositionally biased region" description="Basic and acidic residues" evidence="1">
    <location>
        <begin position="29"/>
        <end position="42"/>
    </location>
</feature>
<keyword evidence="3" id="KW-1185">Reference proteome</keyword>
<dbReference type="EMBL" id="MZXV01000030">
    <property type="protein sequence ID" value="PZV38150.1"/>
    <property type="molecule type" value="Genomic_DNA"/>
</dbReference>
<evidence type="ECO:0000313" key="2">
    <source>
        <dbReference type="EMBL" id="PZV38150.1"/>
    </source>
</evidence>
<reference evidence="3" key="1">
    <citation type="submission" date="2017-03" db="EMBL/GenBank/DDBJ databases">
        <authorList>
            <person name="Safronova V.I."/>
            <person name="Sazanova A.L."/>
            <person name="Chirak E.R."/>
        </authorList>
    </citation>
    <scope>NUCLEOTIDE SEQUENCE [LARGE SCALE GENOMIC DNA]</scope>
    <source>
        <strain evidence="3">Ach-343</strain>
    </source>
</reference>
<name>A0A2W7C4S4_9HYPH</name>
<gene>
    <name evidence="2" type="ORF">B5V02_12700</name>
</gene>
<dbReference type="AlphaFoldDB" id="A0A2W7C4S4"/>
<proteinExistence type="predicted"/>
<evidence type="ECO:0000256" key="1">
    <source>
        <dbReference type="SAM" id="MobiDB-lite"/>
    </source>
</evidence>
<organism evidence="2 3">
    <name type="scientific">Mesorhizobium kowhaii</name>
    <dbReference type="NCBI Taxonomy" id="1300272"/>
    <lineage>
        <taxon>Bacteria</taxon>
        <taxon>Pseudomonadati</taxon>
        <taxon>Pseudomonadota</taxon>
        <taxon>Alphaproteobacteria</taxon>
        <taxon>Hyphomicrobiales</taxon>
        <taxon>Phyllobacteriaceae</taxon>
        <taxon>Mesorhizobium</taxon>
    </lineage>
</organism>
<dbReference type="Proteomes" id="UP000248616">
    <property type="component" value="Unassembled WGS sequence"/>
</dbReference>
<feature type="region of interest" description="Disordered" evidence="1">
    <location>
        <begin position="29"/>
        <end position="48"/>
    </location>
</feature>
<accession>A0A2W7C4S4</accession>
<comment type="caution">
    <text evidence="2">The sequence shown here is derived from an EMBL/GenBank/DDBJ whole genome shotgun (WGS) entry which is preliminary data.</text>
</comment>
<evidence type="ECO:0000313" key="3">
    <source>
        <dbReference type="Proteomes" id="UP000248616"/>
    </source>
</evidence>
<sequence>MWAMKTQMQEFCRAMEVERRQFERTLEEIDATERARDTDAGKRHSGKRHYRNAAYGDALAPPLLLGVRFHYHMPPMSGIFVVTGEITSATFRPLRAKTSSTSRCPLP</sequence>
<protein>
    <submittedName>
        <fullName evidence="2">Uncharacterized protein</fullName>
    </submittedName>
</protein>